<dbReference type="EC" id="2.4.1.266" evidence="7"/>
<dbReference type="PANTHER" id="PTHR48090:SF10">
    <property type="entry name" value="GLUCOSYL-3-PHOSPHOGLYCERATE SYNTHASE"/>
    <property type="match status" value="1"/>
</dbReference>
<dbReference type="InterPro" id="IPR029044">
    <property type="entry name" value="Nucleotide-diphossugar_trans"/>
</dbReference>
<dbReference type="RefSeq" id="WP_252621176.1">
    <property type="nucleotide sequence ID" value="NZ_CP099490.1"/>
</dbReference>
<dbReference type="CDD" id="cd04179">
    <property type="entry name" value="DPM_DPG-synthase_like"/>
    <property type="match status" value="1"/>
</dbReference>
<comment type="catalytic activity">
    <reaction evidence="10">
        <text>an NDP-alpha-D-glucose + (2R)-3-phosphoglycerate = (2R)-2-O-(alpha-D-glucopyranosyl)-3-phospho-glycerate + a ribonucleoside 5'-diphosphate + H(+)</text>
        <dbReference type="Rhea" id="RHEA:47244"/>
        <dbReference type="ChEBI" id="CHEBI:15378"/>
        <dbReference type="ChEBI" id="CHEBI:57930"/>
        <dbReference type="ChEBI" id="CHEBI:58272"/>
        <dbReference type="ChEBI" id="CHEBI:62600"/>
        <dbReference type="ChEBI" id="CHEBI:76533"/>
        <dbReference type="EC" id="2.4.1.266"/>
    </reaction>
    <physiologicalReaction direction="left-to-right" evidence="10">
        <dbReference type="Rhea" id="RHEA:47245"/>
    </physiologicalReaction>
</comment>
<comment type="cofactor">
    <cofactor evidence="1">
        <name>Mn(2+)</name>
        <dbReference type="ChEBI" id="CHEBI:29035"/>
    </cofactor>
</comment>
<comment type="catalytic activity">
    <reaction evidence="9">
        <text>(2R)-3-phosphoglycerate + UDP-alpha-D-glucose = (2R)-2-O-(alpha-D-glucopyranosyl)-3-phospho-glycerate + UDP + H(+)</text>
        <dbReference type="Rhea" id="RHEA:31319"/>
        <dbReference type="ChEBI" id="CHEBI:15378"/>
        <dbReference type="ChEBI" id="CHEBI:58223"/>
        <dbReference type="ChEBI" id="CHEBI:58272"/>
        <dbReference type="ChEBI" id="CHEBI:58885"/>
        <dbReference type="ChEBI" id="CHEBI:62600"/>
        <dbReference type="EC" id="2.4.1.266"/>
    </reaction>
    <physiologicalReaction direction="left-to-right" evidence="9">
        <dbReference type="Rhea" id="RHEA:31320"/>
    </physiologicalReaction>
</comment>
<dbReference type="Gene3D" id="3.90.550.10">
    <property type="entry name" value="Spore Coat Polysaccharide Biosynthesis Protein SpsA, Chain A"/>
    <property type="match status" value="1"/>
</dbReference>
<keyword evidence="14" id="KW-1185">Reference proteome</keyword>
<evidence type="ECO:0000313" key="13">
    <source>
        <dbReference type="EMBL" id="USQ76474.1"/>
    </source>
</evidence>
<keyword evidence="4" id="KW-0328">Glycosyltransferase</keyword>
<gene>
    <name evidence="13" type="ORF">NF557_00630</name>
</gene>
<protein>
    <recommendedName>
        <fullName evidence="8">Glucosyl-3-phosphoglycerate synthase</fullName>
        <ecNumber evidence="7">2.4.1.266</ecNumber>
    </recommendedName>
</protein>
<evidence type="ECO:0000256" key="8">
    <source>
        <dbReference type="ARBA" id="ARBA00040894"/>
    </source>
</evidence>
<evidence type="ECO:0000256" key="4">
    <source>
        <dbReference type="ARBA" id="ARBA00022676"/>
    </source>
</evidence>
<organism evidence="13 14">
    <name type="scientific">Ornithinimicrobium cryptoxanthini</name>
    <dbReference type="NCBI Taxonomy" id="2934161"/>
    <lineage>
        <taxon>Bacteria</taxon>
        <taxon>Bacillati</taxon>
        <taxon>Actinomycetota</taxon>
        <taxon>Actinomycetes</taxon>
        <taxon>Micrococcales</taxon>
        <taxon>Ornithinimicrobiaceae</taxon>
        <taxon>Ornithinimicrobium</taxon>
    </lineage>
</organism>
<dbReference type="InterPro" id="IPR050256">
    <property type="entry name" value="Glycosyltransferase_2"/>
</dbReference>
<evidence type="ECO:0000256" key="5">
    <source>
        <dbReference type="ARBA" id="ARBA00022679"/>
    </source>
</evidence>
<evidence type="ECO:0000256" key="10">
    <source>
        <dbReference type="ARBA" id="ARBA00048997"/>
    </source>
</evidence>
<evidence type="ECO:0000259" key="12">
    <source>
        <dbReference type="Pfam" id="PF00535"/>
    </source>
</evidence>
<feature type="region of interest" description="Disordered" evidence="11">
    <location>
        <begin position="1"/>
        <end position="21"/>
    </location>
</feature>
<dbReference type="PANTHER" id="PTHR48090">
    <property type="entry name" value="UNDECAPRENYL-PHOSPHATE 4-DEOXY-4-FORMAMIDO-L-ARABINOSE TRANSFERASE-RELATED"/>
    <property type="match status" value="1"/>
</dbReference>
<keyword evidence="6" id="KW-0460">Magnesium</keyword>
<sequence length="255" mass="26861">MPPGTDSGAAPDRQGPGRPPARVAAIVPAKDEEDRLGATLDALAQIGSIDLVVVVDDGSTDGTLRIANLAGVQTVKHQVNLGKAQAMTSGAKVVALLEAEAGGAFQTDNPRALLFVDADLEDSARNLDVLCGPVVSGEADMAIATLPPQKTTGGGFGFVVRLARDGIARLTGREMGQPLSGMRCITREAFESALPLAKGWGVEVGLTVDVLRGGGRVVEVPVELHHRVTGRDLRSQLHRARQYRDVRRALRARSR</sequence>
<reference evidence="13" key="1">
    <citation type="submission" date="2022-06" db="EMBL/GenBank/DDBJ databases">
        <title>Ornithinimicrobium JY.X270.</title>
        <authorList>
            <person name="Huang Y."/>
        </authorList>
    </citation>
    <scope>NUCLEOTIDE SEQUENCE</scope>
    <source>
        <strain evidence="13">JY.X270</strain>
    </source>
</reference>
<accession>A0ABY4YIN5</accession>
<dbReference type="InterPro" id="IPR001173">
    <property type="entry name" value="Glyco_trans_2-like"/>
</dbReference>
<dbReference type="Pfam" id="PF00535">
    <property type="entry name" value="Glycos_transf_2"/>
    <property type="match status" value="1"/>
</dbReference>
<evidence type="ECO:0000313" key="14">
    <source>
        <dbReference type="Proteomes" id="UP001056535"/>
    </source>
</evidence>
<evidence type="ECO:0000256" key="11">
    <source>
        <dbReference type="SAM" id="MobiDB-lite"/>
    </source>
</evidence>
<comment type="cofactor">
    <cofactor evidence="2">
        <name>Mg(2+)</name>
        <dbReference type="ChEBI" id="CHEBI:18420"/>
    </cofactor>
</comment>
<evidence type="ECO:0000256" key="9">
    <source>
        <dbReference type="ARBA" id="ARBA00048689"/>
    </source>
</evidence>
<dbReference type="EMBL" id="CP099490">
    <property type="protein sequence ID" value="USQ76474.1"/>
    <property type="molecule type" value="Genomic_DNA"/>
</dbReference>
<comment type="similarity">
    <text evidence="3">Belongs to the glycosyltransferase 2 family.</text>
</comment>
<dbReference type="SUPFAM" id="SSF53448">
    <property type="entry name" value="Nucleotide-diphospho-sugar transferases"/>
    <property type="match status" value="1"/>
</dbReference>
<feature type="domain" description="Glycosyltransferase 2-like" evidence="12">
    <location>
        <begin position="26"/>
        <end position="154"/>
    </location>
</feature>
<evidence type="ECO:0000256" key="7">
    <source>
        <dbReference type="ARBA" id="ARBA00039022"/>
    </source>
</evidence>
<keyword evidence="5" id="KW-0808">Transferase</keyword>
<dbReference type="Proteomes" id="UP001056535">
    <property type="component" value="Chromosome"/>
</dbReference>
<evidence type="ECO:0000256" key="1">
    <source>
        <dbReference type="ARBA" id="ARBA00001936"/>
    </source>
</evidence>
<evidence type="ECO:0000256" key="6">
    <source>
        <dbReference type="ARBA" id="ARBA00022842"/>
    </source>
</evidence>
<name>A0ABY4YIN5_9MICO</name>
<evidence type="ECO:0000256" key="3">
    <source>
        <dbReference type="ARBA" id="ARBA00006739"/>
    </source>
</evidence>
<evidence type="ECO:0000256" key="2">
    <source>
        <dbReference type="ARBA" id="ARBA00001946"/>
    </source>
</evidence>
<proteinExistence type="inferred from homology"/>